<protein>
    <submittedName>
        <fullName evidence="1">Adenosylcobinamide-phosphate synthase CbiB</fullName>
    </submittedName>
</protein>
<dbReference type="PANTHER" id="PTHR34308:SF1">
    <property type="entry name" value="COBALAMIN BIOSYNTHESIS PROTEIN CBIB"/>
    <property type="match status" value="1"/>
</dbReference>
<name>A0ABV2BW79_9GAMM</name>
<comment type="caution">
    <text evidence="1">The sequence shown here is derived from an EMBL/GenBank/DDBJ whole genome shotgun (WGS) entry which is preliminary data.</text>
</comment>
<evidence type="ECO:0000313" key="2">
    <source>
        <dbReference type="Proteomes" id="UP001548189"/>
    </source>
</evidence>
<dbReference type="NCBIfam" id="TIGR00380">
    <property type="entry name" value="cobal_cbiB"/>
    <property type="match status" value="1"/>
</dbReference>
<dbReference type="PANTHER" id="PTHR34308">
    <property type="entry name" value="COBALAMIN BIOSYNTHESIS PROTEIN CBIB"/>
    <property type="match status" value="1"/>
</dbReference>
<dbReference type="EMBL" id="JBEVCJ010000018">
    <property type="protein sequence ID" value="MET1256202.1"/>
    <property type="molecule type" value="Genomic_DNA"/>
</dbReference>
<organism evidence="1 2">
    <name type="scientific">Aliikangiella maris</name>
    <dbReference type="NCBI Taxonomy" id="3162458"/>
    <lineage>
        <taxon>Bacteria</taxon>
        <taxon>Pseudomonadati</taxon>
        <taxon>Pseudomonadota</taxon>
        <taxon>Gammaproteobacteria</taxon>
        <taxon>Oceanospirillales</taxon>
        <taxon>Pleioneaceae</taxon>
        <taxon>Aliikangiella</taxon>
    </lineage>
</organism>
<evidence type="ECO:0000313" key="1">
    <source>
        <dbReference type="EMBL" id="MET1256202.1"/>
    </source>
</evidence>
<proteinExistence type="inferred from homology"/>
<keyword evidence="2" id="KW-1185">Reference proteome</keyword>
<dbReference type="HAMAP" id="MF_00024">
    <property type="entry name" value="CobD_CbiB"/>
    <property type="match status" value="1"/>
</dbReference>
<gene>
    <name evidence="1" type="primary">cbiB</name>
    <name evidence="1" type="ORF">ABVT43_13765</name>
</gene>
<accession>A0ABV2BW79</accession>
<reference evidence="1 2" key="1">
    <citation type="submission" date="2024-06" db="EMBL/GenBank/DDBJ databases">
        <authorList>
            <person name="Li F."/>
        </authorList>
    </citation>
    <scope>NUCLEOTIDE SEQUENCE [LARGE SCALE GENOMIC DNA]</scope>
    <source>
        <strain evidence="1 2">GXAS 311</strain>
    </source>
</reference>
<dbReference type="Proteomes" id="UP001548189">
    <property type="component" value="Unassembled WGS sequence"/>
</dbReference>
<sequence>MNDWLLTSLVLIGAYAIDRLFGEPGRFHPLVGFGNLAARLERQLNKNLFSVQTSRLFGALAWGVMVLPLPLGLWWWQNHWLGWPNMVVWCDLFLVYICLGNQSLRQHAYAIYQPLTTGDIQSARQAVQMIVSRRTDSMDESQINRATVESVLENGHDAVIATLFWYMIGGAPLVVLHRLVNTLDAMWGYKNARFTHFGWLAAKSDDWLGWLSAKVTGVLYWLSQSWHPPLGWQMLKTALYQSRQYKSLNGGWVMAIGAFVLQIKLGGKAQYEQQWFVSVELGEGEPPTAQHIVRAVSLVNRAFMLFVSGIAIIGMIEWIAAR</sequence>
<dbReference type="Pfam" id="PF03186">
    <property type="entry name" value="CobD_Cbib"/>
    <property type="match status" value="1"/>
</dbReference>
<dbReference type="InterPro" id="IPR004485">
    <property type="entry name" value="Cobalamin_biosynth_CobD/CbiB"/>
</dbReference>